<keyword evidence="5" id="KW-0029">Amino-acid transport</keyword>
<gene>
    <name evidence="7" type="ORF">GCM10008170_25820</name>
    <name evidence="8" type="ORF">JOD31_002595</name>
</gene>
<proteinExistence type="inferred from homology"/>
<evidence type="ECO:0000313" key="9">
    <source>
        <dbReference type="Proteomes" id="UP000758856"/>
    </source>
</evidence>
<evidence type="ECO:0000256" key="2">
    <source>
        <dbReference type="ARBA" id="ARBA00022448"/>
    </source>
</evidence>
<keyword evidence="4 7" id="KW-0067">ATP-binding</keyword>
<dbReference type="Proteomes" id="UP001143400">
    <property type="component" value="Unassembled WGS sequence"/>
</dbReference>
<comment type="similarity">
    <text evidence="1">Belongs to the ABC transporter superfamily.</text>
</comment>
<dbReference type="SMART" id="SM00382">
    <property type="entry name" value="AAA"/>
    <property type="match status" value="1"/>
</dbReference>
<name>A0A9W6MSQ6_9HYPH</name>
<evidence type="ECO:0000313" key="7">
    <source>
        <dbReference type="EMBL" id="GLK56563.1"/>
    </source>
</evidence>
<evidence type="ECO:0000256" key="1">
    <source>
        <dbReference type="ARBA" id="ARBA00005417"/>
    </source>
</evidence>
<keyword evidence="2" id="KW-0813">Transport</keyword>
<dbReference type="Proteomes" id="UP000758856">
    <property type="component" value="Unassembled WGS sequence"/>
</dbReference>
<dbReference type="Gene3D" id="3.40.50.300">
    <property type="entry name" value="P-loop containing nucleotide triphosphate hydrolases"/>
    <property type="match status" value="1"/>
</dbReference>
<dbReference type="CDD" id="cd03224">
    <property type="entry name" value="ABC_TM1139_LivF_branched"/>
    <property type="match status" value="1"/>
</dbReference>
<accession>A0A9W6MSQ6</accession>
<comment type="caution">
    <text evidence="7">The sequence shown here is derived from an EMBL/GenBank/DDBJ whole genome shotgun (WGS) entry which is preliminary data.</text>
</comment>
<evidence type="ECO:0000313" key="10">
    <source>
        <dbReference type="Proteomes" id="UP001143400"/>
    </source>
</evidence>
<evidence type="ECO:0000256" key="5">
    <source>
        <dbReference type="ARBA" id="ARBA00022970"/>
    </source>
</evidence>
<dbReference type="GO" id="GO:0016887">
    <property type="term" value="F:ATP hydrolysis activity"/>
    <property type="evidence" value="ECO:0007669"/>
    <property type="project" value="InterPro"/>
</dbReference>
<evidence type="ECO:0000259" key="6">
    <source>
        <dbReference type="PROSITE" id="PS50893"/>
    </source>
</evidence>
<dbReference type="GO" id="GO:0015807">
    <property type="term" value="P:L-amino acid transport"/>
    <property type="evidence" value="ECO:0007669"/>
    <property type="project" value="TreeGrafter"/>
</dbReference>
<reference evidence="8 9" key="2">
    <citation type="submission" date="2021-01" db="EMBL/GenBank/DDBJ databases">
        <title>Genomic Encyclopedia of Type Strains, Phase IV (KMG-IV): sequencing the most valuable type-strain genomes for metagenomic binning, comparative biology and taxonomic classification.</title>
        <authorList>
            <person name="Goeker M."/>
        </authorList>
    </citation>
    <scope>NUCLEOTIDE SEQUENCE [LARGE SCALE GENOMIC DNA]</scope>
    <source>
        <strain evidence="8 9">DSM 6130</strain>
    </source>
</reference>
<feature type="domain" description="ABC transporter" evidence="6">
    <location>
        <begin position="8"/>
        <end position="237"/>
    </location>
</feature>
<dbReference type="RefSeq" id="WP_204950752.1">
    <property type="nucleotide sequence ID" value="NZ_BSFF01000003.1"/>
</dbReference>
<reference evidence="7" key="1">
    <citation type="journal article" date="2014" name="Int. J. Syst. Evol. Microbiol.">
        <title>Complete genome sequence of Corynebacterium casei LMG S-19264T (=DSM 44701T), isolated from a smear-ripened cheese.</title>
        <authorList>
            <consortium name="US DOE Joint Genome Institute (JGI-PGF)"/>
            <person name="Walter F."/>
            <person name="Albersmeier A."/>
            <person name="Kalinowski J."/>
            <person name="Ruckert C."/>
        </authorList>
    </citation>
    <scope>NUCLEOTIDE SEQUENCE</scope>
    <source>
        <strain evidence="7">VKM B-1606</strain>
    </source>
</reference>
<dbReference type="EMBL" id="BSFF01000003">
    <property type="protein sequence ID" value="GLK56563.1"/>
    <property type="molecule type" value="Genomic_DNA"/>
</dbReference>
<dbReference type="GO" id="GO:0005524">
    <property type="term" value="F:ATP binding"/>
    <property type="evidence" value="ECO:0007669"/>
    <property type="project" value="UniProtKB-KW"/>
</dbReference>
<dbReference type="Pfam" id="PF00005">
    <property type="entry name" value="ABC_tran"/>
    <property type="match status" value="1"/>
</dbReference>
<dbReference type="InterPro" id="IPR003439">
    <property type="entry name" value="ABC_transporter-like_ATP-bd"/>
</dbReference>
<reference evidence="7" key="3">
    <citation type="submission" date="2023-01" db="EMBL/GenBank/DDBJ databases">
        <authorList>
            <person name="Sun Q."/>
            <person name="Evtushenko L."/>
        </authorList>
    </citation>
    <scope>NUCLEOTIDE SEQUENCE</scope>
    <source>
        <strain evidence="7">VKM B-1606</strain>
    </source>
</reference>
<dbReference type="SUPFAM" id="SSF52540">
    <property type="entry name" value="P-loop containing nucleoside triphosphate hydrolases"/>
    <property type="match status" value="1"/>
</dbReference>
<evidence type="ECO:0000313" key="8">
    <source>
        <dbReference type="EMBL" id="MBM7852353.1"/>
    </source>
</evidence>
<sequence length="237" mass="25209">MASSASQLSLAAVQSGYGRVKVVQNVSLEVATGEIVAVIGRNGVGKSTLMKTIIGEIAPMSGAVSFRGLDVTRLDAARRARLGVGYVPQGRDVFARMTVGENLALGRRVGGAPAANLERVFGFFPILEKRLAQPAGSMSGGEQQQLAIGRILAGRPDIILLDEPSEGVQPNIVQEIGRIIRRLRDEERLTVLIVEQNLSLIRAVADRCVIMDKGAVVGEIAPEALDDPETAARYLSI</sequence>
<keyword evidence="9" id="KW-1185">Reference proteome</keyword>
<organism evidence="7 10">
    <name type="scientific">Methylopila capsulata</name>
    <dbReference type="NCBI Taxonomy" id="61654"/>
    <lineage>
        <taxon>Bacteria</taxon>
        <taxon>Pseudomonadati</taxon>
        <taxon>Pseudomonadota</taxon>
        <taxon>Alphaproteobacteria</taxon>
        <taxon>Hyphomicrobiales</taxon>
        <taxon>Methylopilaceae</taxon>
        <taxon>Methylopila</taxon>
    </lineage>
</organism>
<dbReference type="InterPro" id="IPR052156">
    <property type="entry name" value="BCAA_Transport_ATP-bd_LivF"/>
</dbReference>
<dbReference type="InterPro" id="IPR027417">
    <property type="entry name" value="P-loop_NTPase"/>
</dbReference>
<dbReference type="GO" id="GO:0015658">
    <property type="term" value="F:branched-chain amino acid transmembrane transporter activity"/>
    <property type="evidence" value="ECO:0007669"/>
    <property type="project" value="TreeGrafter"/>
</dbReference>
<keyword evidence="3" id="KW-0547">Nucleotide-binding</keyword>
<dbReference type="EMBL" id="JAFBCY010000003">
    <property type="protein sequence ID" value="MBM7852353.1"/>
    <property type="molecule type" value="Genomic_DNA"/>
</dbReference>
<dbReference type="InterPro" id="IPR003593">
    <property type="entry name" value="AAA+_ATPase"/>
</dbReference>
<evidence type="ECO:0000256" key="3">
    <source>
        <dbReference type="ARBA" id="ARBA00022741"/>
    </source>
</evidence>
<dbReference type="PANTHER" id="PTHR43820:SF4">
    <property type="entry name" value="HIGH-AFFINITY BRANCHED-CHAIN AMINO ACID TRANSPORT ATP-BINDING PROTEIN LIVF"/>
    <property type="match status" value="1"/>
</dbReference>
<dbReference type="AlphaFoldDB" id="A0A9W6MSQ6"/>
<dbReference type="PROSITE" id="PS50893">
    <property type="entry name" value="ABC_TRANSPORTER_2"/>
    <property type="match status" value="1"/>
</dbReference>
<evidence type="ECO:0000256" key="4">
    <source>
        <dbReference type="ARBA" id="ARBA00022840"/>
    </source>
</evidence>
<protein>
    <submittedName>
        <fullName evidence="7">ABC transporter ATP-binding protein</fullName>
    </submittedName>
    <submittedName>
        <fullName evidence="8">Branched-chain amino acid transport system ATP-binding protein</fullName>
    </submittedName>
</protein>
<dbReference type="PANTHER" id="PTHR43820">
    <property type="entry name" value="HIGH-AFFINITY BRANCHED-CHAIN AMINO ACID TRANSPORT ATP-BINDING PROTEIN LIVF"/>
    <property type="match status" value="1"/>
</dbReference>